<dbReference type="Gene3D" id="1.20.1250.20">
    <property type="entry name" value="MFS general substrate transporter like domains"/>
    <property type="match status" value="2"/>
</dbReference>
<evidence type="ECO:0000259" key="7">
    <source>
        <dbReference type="PROSITE" id="PS50850"/>
    </source>
</evidence>
<dbReference type="AlphaFoldDB" id="A0AAN6XXD2"/>
<dbReference type="InterPro" id="IPR036259">
    <property type="entry name" value="MFS_trans_sf"/>
</dbReference>
<evidence type="ECO:0000256" key="3">
    <source>
        <dbReference type="ARBA" id="ARBA00022989"/>
    </source>
</evidence>
<feature type="compositionally biased region" description="Low complexity" evidence="5">
    <location>
        <begin position="22"/>
        <end position="31"/>
    </location>
</feature>
<evidence type="ECO:0000256" key="1">
    <source>
        <dbReference type="ARBA" id="ARBA00004141"/>
    </source>
</evidence>
<dbReference type="PANTHER" id="PTHR23501:SF43">
    <property type="entry name" value="MULTIDRUG TRANSPORTER, PUTATIVE (AFU_ORTHOLOGUE AFUA_6G03040)-RELATED"/>
    <property type="match status" value="1"/>
</dbReference>
<feature type="transmembrane region" description="Helical" evidence="6">
    <location>
        <begin position="279"/>
        <end position="298"/>
    </location>
</feature>
<accession>A0AAN6XXD2</accession>
<keyword evidence="2 6" id="KW-0812">Transmembrane</keyword>
<evidence type="ECO:0000256" key="6">
    <source>
        <dbReference type="SAM" id="Phobius"/>
    </source>
</evidence>
<feature type="transmembrane region" description="Helical" evidence="6">
    <location>
        <begin position="217"/>
        <end position="238"/>
    </location>
</feature>
<feature type="compositionally biased region" description="Polar residues" evidence="5">
    <location>
        <begin position="1"/>
        <end position="21"/>
    </location>
</feature>
<dbReference type="Pfam" id="PF07690">
    <property type="entry name" value="MFS_1"/>
    <property type="match status" value="1"/>
</dbReference>
<reference evidence="8" key="2">
    <citation type="submission" date="2023-05" db="EMBL/GenBank/DDBJ databases">
        <authorList>
            <consortium name="Lawrence Berkeley National Laboratory"/>
            <person name="Steindorff A."/>
            <person name="Hensen N."/>
            <person name="Bonometti L."/>
            <person name="Westerberg I."/>
            <person name="Brannstrom I.O."/>
            <person name="Guillou S."/>
            <person name="Cros-Aarteil S."/>
            <person name="Calhoun S."/>
            <person name="Haridas S."/>
            <person name="Kuo A."/>
            <person name="Mondo S."/>
            <person name="Pangilinan J."/>
            <person name="Riley R."/>
            <person name="Labutti K."/>
            <person name="Andreopoulos B."/>
            <person name="Lipzen A."/>
            <person name="Chen C."/>
            <person name="Yanf M."/>
            <person name="Daum C."/>
            <person name="Ng V."/>
            <person name="Clum A."/>
            <person name="Ohm R."/>
            <person name="Martin F."/>
            <person name="Silar P."/>
            <person name="Natvig D."/>
            <person name="Lalanne C."/>
            <person name="Gautier V."/>
            <person name="Ament-Velasquez S.L."/>
            <person name="Kruys A."/>
            <person name="Hutchinson M.I."/>
            <person name="Powell A.J."/>
            <person name="Barry K."/>
            <person name="Miller A.N."/>
            <person name="Grigoriev I.V."/>
            <person name="Debuchy R."/>
            <person name="Gladieux P."/>
            <person name="Thoren M.H."/>
            <person name="Johannesson H."/>
        </authorList>
    </citation>
    <scope>NUCLEOTIDE SEQUENCE</scope>
    <source>
        <strain evidence="8">PSN293</strain>
    </source>
</reference>
<feature type="transmembrane region" description="Helical" evidence="6">
    <location>
        <begin position="458"/>
        <end position="477"/>
    </location>
</feature>
<feature type="transmembrane region" description="Helical" evidence="6">
    <location>
        <begin position="57"/>
        <end position="75"/>
    </location>
</feature>
<feature type="transmembrane region" description="Helical" evidence="6">
    <location>
        <begin position="125"/>
        <end position="144"/>
    </location>
</feature>
<evidence type="ECO:0000256" key="2">
    <source>
        <dbReference type="ARBA" id="ARBA00022692"/>
    </source>
</evidence>
<gene>
    <name evidence="8" type="ORF">QBC37DRAFT_453278</name>
</gene>
<keyword evidence="9" id="KW-1185">Reference proteome</keyword>
<dbReference type="GO" id="GO:0022857">
    <property type="term" value="F:transmembrane transporter activity"/>
    <property type="evidence" value="ECO:0007669"/>
    <property type="project" value="InterPro"/>
</dbReference>
<feature type="transmembrane region" description="Helical" evidence="6">
    <location>
        <begin position="357"/>
        <end position="378"/>
    </location>
</feature>
<feature type="transmembrane region" description="Helical" evidence="6">
    <location>
        <begin position="180"/>
        <end position="205"/>
    </location>
</feature>
<dbReference type="InterPro" id="IPR020846">
    <property type="entry name" value="MFS_dom"/>
</dbReference>
<dbReference type="PANTHER" id="PTHR23501">
    <property type="entry name" value="MAJOR FACILITATOR SUPERFAMILY"/>
    <property type="match status" value="1"/>
</dbReference>
<dbReference type="GO" id="GO:0005886">
    <property type="term" value="C:plasma membrane"/>
    <property type="evidence" value="ECO:0007669"/>
    <property type="project" value="TreeGrafter"/>
</dbReference>
<feature type="region of interest" description="Disordered" evidence="5">
    <location>
        <begin position="1"/>
        <end position="44"/>
    </location>
</feature>
<comment type="subcellular location">
    <subcellularLocation>
        <location evidence="1">Membrane</location>
        <topology evidence="1">Multi-pass membrane protein</topology>
    </subcellularLocation>
</comment>
<protein>
    <submittedName>
        <fullName evidence="8">MFS general substrate transporter</fullName>
    </submittedName>
</protein>
<feature type="transmembrane region" description="Helical" evidence="6">
    <location>
        <begin position="564"/>
        <end position="584"/>
    </location>
</feature>
<evidence type="ECO:0000256" key="5">
    <source>
        <dbReference type="SAM" id="MobiDB-lite"/>
    </source>
</evidence>
<feature type="transmembrane region" description="Helical" evidence="6">
    <location>
        <begin position="150"/>
        <end position="168"/>
    </location>
</feature>
<feature type="transmembrane region" description="Helical" evidence="6">
    <location>
        <begin position="423"/>
        <end position="443"/>
    </location>
</feature>
<keyword evidence="3 6" id="KW-1133">Transmembrane helix</keyword>
<comment type="caution">
    <text evidence="8">The sequence shown here is derived from an EMBL/GenBank/DDBJ whole genome shotgun (WGS) entry which is preliminary data.</text>
</comment>
<evidence type="ECO:0000313" key="8">
    <source>
        <dbReference type="EMBL" id="KAK4208331.1"/>
    </source>
</evidence>
<dbReference type="SUPFAM" id="SSF103473">
    <property type="entry name" value="MFS general substrate transporter"/>
    <property type="match status" value="2"/>
</dbReference>
<feature type="transmembrane region" description="Helical" evidence="6">
    <location>
        <begin position="498"/>
        <end position="518"/>
    </location>
</feature>
<feature type="domain" description="Major facilitator superfamily (MFS) profile" evidence="7">
    <location>
        <begin position="60"/>
        <end position="591"/>
    </location>
</feature>
<reference evidence="8" key="1">
    <citation type="journal article" date="2023" name="Mol. Phylogenet. Evol.">
        <title>Genome-scale phylogeny and comparative genomics of the fungal order Sordariales.</title>
        <authorList>
            <person name="Hensen N."/>
            <person name="Bonometti L."/>
            <person name="Westerberg I."/>
            <person name="Brannstrom I.O."/>
            <person name="Guillou S."/>
            <person name="Cros-Aarteil S."/>
            <person name="Calhoun S."/>
            <person name="Haridas S."/>
            <person name="Kuo A."/>
            <person name="Mondo S."/>
            <person name="Pangilinan J."/>
            <person name="Riley R."/>
            <person name="LaButti K."/>
            <person name="Andreopoulos B."/>
            <person name="Lipzen A."/>
            <person name="Chen C."/>
            <person name="Yan M."/>
            <person name="Daum C."/>
            <person name="Ng V."/>
            <person name="Clum A."/>
            <person name="Steindorff A."/>
            <person name="Ohm R.A."/>
            <person name="Martin F."/>
            <person name="Silar P."/>
            <person name="Natvig D.O."/>
            <person name="Lalanne C."/>
            <person name="Gautier V."/>
            <person name="Ament-Velasquez S.L."/>
            <person name="Kruys A."/>
            <person name="Hutchinson M.I."/>
            <person name="Powell A.J."/>
            <person name="Barry K."/>
            <person name="Miller A.N."/>
            <person name="Grigoriev I.V."/>
            <person name="Debuchy R."/>
            <person name="Gladieux P."/>
            <person name="Hiltunen Thoren M."/>
            <person name="Johannesson H."/>
        </authorList>
    </citation>
    <scope>NUCLEOTIDE SEQUENCE</scope>
    <source>
        <strain evidence="8">PSN293</strain>
    </source>
</reference>
<evidence type="ECO:0000313" key="9">
    <source>
        <dbReference type="Proteomes" id="UP001301769"/>
    </source>
</evidence>
<keyword evidence="4 6" id="KW-0472">Membrane</keyword>
<evidence type="ECO:0000256" key="4">
    <source>
        <dbReference type="ARBA" id="ARBA00023136"/>
    </source>
</evidence>
<dbReference type="PROSITE" id="PS50850">
    <property type="entry name" value="MFS"/>
    <property type="match status" value="1"/>
</dbReference>
<feature type="transmembrane region" description="Helical" evidence="6">
    <location>
        <begin position="310"/>
        <end position="329"/>
    </location>
</feature>
<dbReference type="Proteomes" id="UP001301769">
    <property type="component" value="Unassembled WGS sequence"/>
</dbReference>
<dbReference type="EMBL" id="MU858248">
    <property type="protein sequence ID" value="KAK4208331.1"/>
    <property type="molecule type" value="Genomic_DNA"/>
</dbReference>
<feature type="transmembrane region" description="Helical" evidence="6">
    <location>
        <begin position="398"/>
        <end position="416"/>
    </location>
</feature>
<sequence>MSITTDNAPAVVSETSPSSLPSKTDMTSSTSEDSDPPAQTGSAPGRREILYITGPRFYLIVFAVSTSLFLTNFEIPVVTTSLVPISSSLGHLSLSAWVLASYLLGYVSFLIIFAKLSDIFGRKQIFLLCLLLFTIFSAGCGAAQTMKQLIVLRAFQGFSGGGCFSVPLTMSLEMVPKEKFAGLTAFLSAVMAVSMIAGPVVGGAISGRGEQGGGWRWVFLLNVPAAIPVLGVIVWVIPRGFPYHNLAMDKAADDGERQKKGDRLQSVKGIFTKERIQRVDFFGGGLLLVSTLAMVAAFEEAGLDFGWNSAFVITLLCVSVVVWAAFIFWERRVTLRYKSGTSATEPVFPWHFFTDRVWLGMSLASLSLGAVWVAGVYQLPQRFMVLHGLPPLDAGIRVMAYTGVAPISSILTAGIAKKGVPPIYIVLFVSCLQVIGFALLGSLSTSTDDIRTIGSAQYGYQVIAGFGCGSNISLLGLMTPFSVKEKDLAVAMGAITQVRIMGSALGVSIVTTAMHTFLRGELGHLGLGQDVIDSVLDSAGEIGRLGSEELQNDVLRSFADGYNLQMRILAGLAAGQIFGAALMWKHGKQIKV</sequence>
<name>A0AAN6XXD2_9PEZI</name>
<feature type="transmembrane region" description="Helical" evidence="6">
    <location>
        <begin position="95"/>
        <end position="113"/>
    </location>
</feature>
<proteinExistence type="predicted"/>
<organism evidence="8 9">
    <name type="scientific">Rhypophila decipiens</name>
    <dbReference type="NCBI Taxonomy" id="261697"/>
    <lineage>
        <taxon>Eukaryota</taxon>
        <taxon>Fungi</taxon>
        <taxon>Dikarya</taxon>
        <taxon>Ascomycota</taxon>
        <taxon>Pezizomycotina</taxon>
        <taxon>Sordariomycetes</taxon>
        <taxon>Sordariomycetidae</taxon>
        <taxon>Sordariales</taxon>
        <taxon>Naviculisporaceae</taxon>
        <taxon>Rhypophila</taxon>
    </lineage>
</organism>
<dbReference type="InterPro" id="IPR011701">
    <property type="entry name" value="MFS"/>
</dbReference>